<proteinExistence type="predicted"/>
<dbReference type="OrthoDB" id="3694426at2759"/>
<reference evidence="2" key="1">
    <citation type="journal article" date="2020" name="Stud. Mycol.">
        <title>101 Dothideomycetes genomes: a test case for predicting lifestyles and emergence of pathogens.</title>
        <authorList>
            <person name="Haridas S."/>
            <person name="Albert R."/>
            <person name="Binder M."/>
            <person name="Bloem J."/>
            <person name="Labutti K."/>
            <person name="Salamov A."/>
            <person name="Andreopoulos B."/>
            <person name="Baker S."/>
            <person name="Barry K."/>
            <person name="Bills G."/>
            <person name="Bluhm B."/>
            <person name="Cannon C."/>
            <person name="Castanera R."/>
            <person name="Culley D."/>
            <person name="Daum C."/>
            <person name="Ezra D."/>
            <person name="Gonzalez J."/>
            <person name="Henrissat B."/>
            <person name="Kuo A."/>
            <person name="Liang C."/>
            <person name="Lipzen A."/>
            <person name="Lutzoni F."/>
            <person name="Magnuson J."/>
            <person name="Mondo S."/>
            <person name="Nolan M."/>
            <person name="Ohm R."/>
            <person name="Pangilinan J."/>
            <person name="Park H.-J."/>
            <person name="Ramirez L."/>
            <person name="Alfaro M."/>
            <person name="Sun H."/>
            <person name="Tritt A."/>
            <person name="Yoshinaga Y."/>
            <person name="Zwiers L.-H."/>
            <person name="Turgeon B."/>
            <person name="Goodwin S."/>
            <person name="Spatafora J."/>
            <person name="Crous P."/>
            <person name="Grigoriev I."/>
        </authorList>
    </citation>
    <scope>NUCLEOTIDE SEQUENCE</scope>
    <source>
        <strain evidence="2">CBS 113818</strain>
    </source>
</reference>
<evidence type="ECO:0000313" key="2">
    <source>
        <dbReference type="EMBL" id="KAF2832753.1"/>
    </source>
</evidence>
<keyword evidence="3" id="KW-1185">Reference proteome</keyword>
<dbReference type="AlphaFoldDB" id="A0A6A7AI25"/>
<organism evidence="2 3">
    <name type="scientific">Ophiobolus disseminans</name>
    <dbReference type="NCBI Taxonomy" id="1469910"/>
    <lineage>
        <taxon>Eukaryota</taxon>
        <taxon>Fungi</taxon>
        <taxon>Dikarya</taxon>
        <taxon>Ascomycota</taxon>
        <taxon>Pezizomycotina</taxon>
        <taxon>Dothideomycetes</taxon>
        <taxon>Pleosporomycetidae</taxon>
        <taxon>Pleosporales</taxon>
        <taxon>Pleosporineae</taxon>
        <taxon>Phaeosphaeriaceae</taxon>
        <taxon>Ophiobolus</taxon>
    </lineage>
</organism>
<evidence type="ECO:0000313" key="3">
    <source>
        <dbReference type="Proteomes" id="UP000799424"/>
    </source>
</evidence>
<protein>
    <submittedName>
        <fullName evidence="2">Uncharacterized protein</fullName>
    </submittedName>
</protein>
<evidence type="ECO:0000256" key="1">
    <source>
        <dbReference type="SAM" id="MobiDB-lite"/>
    </source>
</evidence>
<gene>
    <name evidence="2" type="ORF">CC86DRAFT_390691</name>
</gene>
<dbReference type="Proteomes" id="UP000799424">
    <property type="component" value="Unassembled WGS sequence"/>
</dbReference>
<dbReference type="EMBL" id="MU006217">
    <property type="protein sequence ID" value="KAF2832753.1"/>
    <property type="molecule type" value="Genomic_DNA"/>
</dbReference>
<accession>A0A6A7AI25</accession>
<name>A0A6A7AI25_9PLEO</name>
<sequence length="268" mass="31053">MTKKNKTLPIPDQTSATASTHPHDKSSDFCIHPSAELHAVVDVMNVSNFAGVQWEHILLHPFKDVVYHGLAIVPYKEIYSLAFENVKPQAWFLQGLQKYLRNSLKSFLPNSKYANGFSAQFCLALELCCTDIQMQNYGNEGNVWKDRATQKIWVYEPGQMDLRCVRRLPVDIANPMRAMIEISDEFLDARLWITNPFSCRSPEHVKEGSDSAEQILDLEELKGAWRREGDHEHLLREYIWYKMIKGAPSRQYEIDYLVGKLFDMPWEI</sequence>
<feature type="region of interest" description="Disordered" evidence="1">
    <location>
        <begin position="1"/>
        <end position="25"/>
    </location>
</feature>